<dbReference type="Proteomes" id="UP001589607">
    <property type="component" value="Unassembled WGS sequence"/>
</dbReference>
<dbReference type="PANTHER" id="PTHR30580">
    <property type="entry name" value="PRIMOSOMAL PROTEIN N"/>
    <property type="match status" value="1"/>
</dbReference>
<dbReference type="SMART" id="SM00487">
    <property type="entry name" value="DEXDc"/>
    <property type="match status" value="1"/>
</dbReference>
<dbReference type="Pfam" id="PF00271">
    <property type="entry name" value="Helicase_C"/>
    <property type="match status" value="1"/>
</dbReference>
<feature type="binding site" evidence="11">
    <location>
        <position position="526"/>
    </location>
    <ligand>
        <name>Zn(2+)</name>
        <dbReference type="ChEBI" id="CHEBI:29105"/>
        <label>1</label>
    </ligand>
</feature>
<evidence type="ECO:0000259" key="13">
    <source>
        <dbReference type="PROSITE" id="PS51194"/>
    </source>
</evidence>
<evidence type="ECO:0000313" key="14">
    <source>
        <dbReference type="EMBL" id="MFB9095140.1"/>
    </source>
</evidence>
<dbReference type="HAMAP" id="MF_00983">
    <property type="entry name" value="PriA"/>
    <property type="match status" value="1"/>
</dbReference>
<accession>A0ABV5GJX0</accession>
<dbReference type="SUPFAM" id="SSF52540">
    <property type="entry name" value="P-loop containing nucleoside triphosphate hydrolases"/>
    <property type="match status" value="1"/>
</dbReference>
<evidence type="ECO:0000256" key="2">
    <source>
        <dbReference type="ARBA" id="ARBA00022705"/>
    </source>
</evidence>
<evidence type="ECO:0000256" key="11">
    <source>
        <dbReference type="HAMAP-Rule" id="MF_00983"/>
    </source>
</evidence>
<evidence type="ECO:0000256" key="5">
    <source>
        <dbReference type="ARBA" id="ARBA00022801"/>
    </source>
</evidence>
<comment type="caution">
    <text evidence="14">The sequence shown here is derived from an EMBL/GenBank/DDBJ whole genome shotgun (WGS) entry which is preliminary data.</text>
</comment>
<comment type="similarity">
    <text evidence="11">Belongs to the helicase family. PriA subfamily.</text>
</comment>
<dbReference type="InterPro" id="IPR042115">
    <property type="entry name" value="PriA_3primeBD_sf"/>
</dbReference>
<gene>
    <name evidence="11 14" type="primary">priA</name>
    <name evidence="14" type="ORF">ACFFVF_01315</name>
</gene>
<keyword evidence="1 11" id="KW-0639">Primosome</keyword>
<dbReference type="InterPro" id="IPR005259">
    <property type="entry name" value="PriA"/>
</dbReference>
<dbReference type="SMART" id="SM00490">
    <property type="entry name" value="HELICc"/>
    <property type="match status" value="1"/>
</dbReference>
<keyword evidence="3 11" id="KW-0479">Metal-binding</keyword>
<sequence length="819" mass="94469">MQFFIDVVLPLAIARIFTYEVSEAEFYYINIGIRVAVPFGKSKVFTALVIGKHNSIPQLYRPKEIHQILDQKPIVNLFQIEHWKWVSNYYMCSIGEVYKSALPSGLILESETIISCKDGLDISRIETSEFTDDEFLIIDALKNQTSISIKDISKILDKKNVFPTIKKLLDNGLLVLQEDVSEKYTPKLVRYIKIKEEFSLEDKLNELLVGLSRAKKQRELVLQYFQLNAVSKKEISVKELVSYSGNSTNIVRALVDKGVFEEYFLNEDRVEFNKDKSSFFTLSIHQQKAFDEILISEEKNDVILLHGVTASGKTEIYIKLIEEHIENDRQILFLLPEIAITAQLVKRLTAYFGNEVSVYHSKYTSNERIEVWNNLLNNSEKAKVIVGVRSALFLPFSNLGLIIVDEEHEQTFKQQDPSPRYHARDAAIVLAKQHKAKVLLGSATPSLETYYNTKVGKYSLVELNERYGNVVLPDIELVDLKDKYFRKKMSGHFSDVLLNKIKEVLSLGEQVILFQNRRGFSSYVECLTCGHVPHCPSCDVSLTYYKFKNQLKCHYCSYSIANPTHCHNCQSVDLSTKGFGTEQIEIELRELFPDITIGRMDQDTTRGKYGFEKIIDSFKNKEFDILVGTQMLAKGLDFDNVTLVGILNADNLLNQPHFRAYERAYQMMVQVAGRSGRKSKKGYVVIQTYNPYHNTIQQVLRNDYSAMYKEQIYDRNNFKYPPFYRLIRLTLKHKDFDRLKEGSLWIYSVLVKHLQTPVLGPEEPAISRIRNQYIRTIIVKIPTNVNLGKTKNTMEKALKSFEAIGQYRSIKVSINVDYY</sequence>
<comment type="catalytic activity">
    <reaction evidence="11">
        <text>Couples ATP hydrolysis with the unwinding of duplex DNA by translocating in the 3'-5' direction.</text>
        <dbReference type="EC" id="5.6.2.4"/>
    </reaction>
</comment>
<keyword evidence="10 11" id="KW-0413">Isomerase</keyword>
<keyword evidence="5 11" id="KW-0378">Hydrolase</keyword>
<evidence type="ECO:0000256" key="1">
    <source>
        <dbReference type="ARBA" id="ARBA00022515"/>
    </source>
</evidence>
<dbReference type="NCBIfam" id="TIGR00595">
    <property type="entry name" value="priA"/>
    <property type="match status" value="1"/>
</dbReference>
<organism evidence="14 15">
    <name type="scientific">Flavobacterium jumunjinense</name>
    <dbReference type="NCBI Taxonomy" id="998845"/>
    <lineage>
        <taxon>Bacteria</taxon>
        <taxon>Pseudomonadati</taxon>
        <taxon>Bacteroidota</taxon>
        <taxon>Flavobacteriia</taxon>
        <taxon>Flavobacteriales</taxon>
        <taxon>Flavobacteriaceae</taxon>
        <taxon>Flavobacterium</taxon>
    </lineage>
</organism>
<dbReference type="InterPro" id="IPR011545">
    <property type="entry name" value="DEAD/DEAH_box_helicase_dom"/>
</dbReference>
<dbReference type="InterPro" id="IPR001650">
    <property type="entry name" value="Helicase_C-like"/>
</dbReference>
<dbReference type="PROSITE" id="PS51192">
    <property type="entry name" value="HELICASE_ATP_BIND_1"/>
    <property type="match status" value="1"/>
</dbReference>
<feature type="binding site" evidence="11">
    <location>
        <position position="556"/>
    </location>
    <ligand>
        <name>Zn(2+)</name>
        <dbReference type="ChEBI" id="CHEBI:29105"/>
        <label>2</label>
    </ligand>
</feature>
<comment type="catalytic activity">
    <reaction evidence="11">
        <text>ATP + H2O = ADP + phosphate + H(+)</text>
        <dbReference type="Rhea" id="RHEA:13065"/>
        <dbReference type="ChEBI" id="CHEBI:15377"/>
        <dbReference type="ChEBI" id="CHEBI:15378"/>
        <dbReference type="ChEBI" id="CHEBI:30616"/>
        <dbReference type="ChEBI" id="CHEBI:43474"/>
        <dbReference type="ChEBI" id="CHEBI:456216"/>
        <dbReference type="EC" id="5.6.2.4"/>
    </reaction>
</comment>
<dbReference type="RefSeq" id="WP_236456740.1">
    <property type="nucleotide sequence ID" value="NZ_CBCSGE010000025.1"/>
</dbReference>
<dbReference type="CDD" id="cd18804">
    <property type="entry name" value="SF2_C_priA"/>
    <property type="match status" value="1"/>
</dbReference>
<keyword evidence="6 11" id="KW-0347">Helicase</keyword>
<feature type="domain" description="Helicase ATP-binding" evidence="12">
    <location>
        <begin position="294"/>
        <end position="463"/>
    </location>
</feature>
<feature type="binding site" evidence="11">
    <location>
        <position position="566"/>
    </location>
    <ligand>
        <name>Zn(2+)</name>
        <dbReference type="ChEBI" id="CHEBI:29105"/>
        <label>1</label>
    </ligand>
</feature>
<evidence type="ECO:0000256" key="3">
    <source>
        <dbReference type="ARBA" id="ARBA00022723"/>
    </source>
</evidence>
<dbReference type="EC" id="5.6.2.4" evidence="11"/>
<feature type="binding site" evidence="11">
    <location>
        <position position="538"/>
    </location>
    <ligand>
        <name>Zn(2+)</name>
        <dbReference type="ChEBI" id="CHEBI:29105"/>
        <label>2</label>
    </ligand>
</feature>
<evidence type="ECO:0000313" key="15">
    <source>
        <dbReference type="Proteomes" id="UP001589607"/>
    </source>
</evidence>
<evidence type="ECO:0000256" key="6">
    <source>
        <dbReference type="ARBA" id="ARBA00022806"/>
    </source>
</evidence>
<feature type="binding site" evidence="11">
    <location>
        <position position="529"/>
    </location>
    <ligand>
        <name>Zn(2+)</name>
        <dbReference type="ChEBI" id="CHEBI:29105"/>
        <label>1</label>
    </ligand>
</feature>
<dbReference type="Gene3D" id="3.40.1440.60">
    <property type="entry name" value="PriA, 3(prime) DNA-binding domain"/>
    <property type="match status" value="1"/>
</dbReference>
<keyword evidence="4 11" id="KW-0547">Nucleotide-binding</keyword>
<evidence type="ECO:0000259" key="12">
    <source>
        <dbReference type="PROSITE" id="PS51192"/>
    </source>
</evidence>
<dbReference type="InterPro" id="IPR041222">
    <property type="entry name" value="PriA_3primeBD"/>
</dbReference>
<evidence type="ECO:0000256" key="8">
    <source>
        <dbReference type="ARBA" id="ARBA00022840"/>
    </source>
</evidence>
<comment type="subunit">
    <text evidence="11">Component of the replication restart primosome.</text>
</comment>
<dbReference type="CDD" id="cd17929">
    <property type="entry name" value="DEXHc_priA"/>
    <property type="match status" value="1"/>
</dbReference>
<proteinExistence type="inferred from homology"/>
<feature type="binding site" evidence="11">
    <location>
        <position position="569"/>
    </location>
    <ligand>
        <name>Zn(2+)</name>
        <dbReference type="ChEBI" id="CHEBI:29105"/>
        <label>1</label>
    </ligand>
</feature>
<keyword evidence="2 11" id="KW-0235">DNA replication</keyword>
<evidence type="ECO:0000256" key="4">
    <source>
        <dbReference type="ARBA" id="ARBA00022741"/>
    </source>
</evidence>
<dbReference type="PANTHER" id="PTHR30580:SF0">
    <property type="entry name" value="PRIMOSOMAL PROTEIN N"/>
    <property type="match status" value="1"/>
</dbReference>
<feature type="binding site" evidence="11">
    <location>
        <position position="535"/>
    </location>
    <ligand>
        <name>Zn(2+)</name>
        <dbReference type="ChEBI" id="CHEBI:29105"/>
        <label>2</label>
    </ligand>
</feature>
<name>A0ABV5GJX0_9FLAO</name>
<comment type="function">
    <text evidence="11">Initiates the restart of stalled replication forks, which reloads the replicative helicase on sites other than the origin of replication. Recognizes and binds to abandoned replication forks and remodels them to uncover a helicase loading site. Promotes assembly of the primosome at these replication forks.</text>
</comment>
<keyword evidence="15" id="KW-1185">Reference proteome</keyword>
<dbReference type="InterPro" id="IPR040498">
    <property type="entry name" value="PriA_CRR"/>
</dbReference>
<keyword evidence="7 11" id="KW-0862">Zinc</keyword>
<dbReference type="EMBL" id="JBHMEY010000003">
    <property type="protein sequence ID" value="MFB9095140.1"/>
    <property type="molecule type" value="Genomic_DNA"/>
</dbReference>
<dbReference type="Pfam" id="PF00270">
    <property type="entry name" value="DEAD"/>
    <property type="match status" value="1"/>
</dbReference>
<evidence type="ECO:0000256" key="10">
    <source>
        <dbReference type="ARBA" id="ARBA00023235"/>
    </source>
</evidence>
<dbReference type="PROSITE" id="PS51194">
    <property type="entry name" value="HELICASE_CTER"/>
    <property type="match status" value="1"/>
</dbReference>
<reference evidence="14 15" key="1">
    <citation type="submission" date="2024-09" db="EMBL/GenBank/DDBJ databases">
        <authorList>
            <person name="Sun Q."/>
            <person name="Mori K."/>
        </authorList>
    </citation>
    <scope>NUCLEOTIDE SEQUENCE [LARGE SCALE GENOMIC DNA]</scope>
    <source>
        <strain evidence="14 15">CECT 7955</strain>
    </source>
</reference>
<dbReference type="InterPro" id="IPR027417">
    <property type="entry name" value="P-loop_NTPase"/>
</dbReference>
<dbReference type="Pfam" id="PF17764">
    <property type="entry name" value="PriA_3primeBD"/>
    <property type="match status" value="1"/>
</dbReference>
<dbReference type="Pfam" id="PF18319">
    <property type="entry name" value="Zn_ribbon_PriA"/>
    <property type="match status" value="1"/>
</dbReference>
<feature type="domain" description="Helicase C-terminal" evidence="13">
    <location>
        <begin position="550"/>
        <end position="716"/>
    </location>
</feature>
<evidence type="ECO:0000256" key="9">
    <source>
        <dbReference type="ARBA" id="ARBA00023125"/>
    </source>
</evidence>
<dbReference type="Gene3D" id="3.40.50.300">
    <property type="entry name" value="P-loop containing nucleotide triphosphate hydrolases"/>
    <property type="match status" value="2"/>
</dbReference>
<dbReference type="Pfam" id="PF18074">
    <property type="entry name" value="PriA_C"/>
    <property type="match status" value="1"/>
</dbReference>
<feature type="binding site" evidence="11">
    <location>
        <position position="553"/>
    </location>
    <ligand>
        <name>Zn(2+)</name>
        <dbReference type="ChEBI" id="CHEBI:29105"/>
        <label>2</label>
    </ligand>
</feature>
<dbReference type="InterPro" id="IPR014001">
    <property type="entry name" value="Helicase_ATP-bd"/>
</dbReference>
<keyword evidence="8 11" id="KW-0067">ATP-binding</keyword>
<comment type="cofactor">
    <cofactor evidence="11">
        <name>Zn(2+)</name>
        <dbReference type="ChEBI" id="CHEBI:29105"/>
    </cofactor>
    <text evidence="11">Binds 2 zinc ions per subunit.</text>
</comment>
<protein>
    <recommendedName>
        <fullName evidence="11">Replication restart protein PriA</fullName>
    </recommendedName>
    <alternativeName>
        <fullName evidence="11">ATP-dependent DNA helicase PriA</fullName>
        <ecNumber evidence="11">5.6.2.4</ecNumber>
    </alternativeName>
    <alternativeName>
        <fullName evidence="11">DNA 3'-5' helicase PriA</fullName>
    </alternativeName>
</protein>
<evidence type="ECO:0000256" key="7">
    <source>
        <dbReference type="ARBA" id="ARBA00022833"/>
    </source>
</evidence>
<dbReference type="InterPro" id="IPR041236">
    <property type="entry name" value="PriA_C"/>
</dbReference>
<keyword evidence="9 11" id="KW-0238">DNA-binding</keyword>